<feature type="transmembrane region" description="Helical" evidence="9">
    <location>
        <begin position="62"/>
        <end position="79"/>
    </location>
</feature>
<evidence type="ECO:0000313" key="11">
    <source>
        <dbReference type="EMBL" id="CEZ19225.1"/>
    </source>
</evidence>
<keyword evidence="5 9" id="KW-0064">Aspartyl protease</keyword>
<evidence type="ECO:0000256" key="7">
    <source>
        <dbReference type="ARBA" id="ARBA00022989"/>
    </source>
</evidence>
<keyword evidence="11" id="KW-0449">Lipoprotein</keyword>
<evidence type="ECO:0000256" key="9">
    <source>
        <dbReference type="HAMAP-Rule" id="MF_00161"/>
    </source>
</evidence>
<comment type="function">
    <text evidence="9">This protein specifically catalyzes the removal of signal peptides from prolipoproteins.</text>
</comment>
<dbReference type="KEGG" id="mbat:BN1208_0331"/>
<keyword evidence="3 9" id="KW-0645">Protease</keyword>
<keyword evidence="8 9" id="KW-0472">Membrane</keyword>
<feature type="transmembrane region" description="Helical" evidence="9">
    <location>
        <begin position="86"/>
        <end position="103"/>
    </location>
</feature>
<dbReference type="InterPro" id="IPR001872">
    <property type="entry name" value="Peptidase_A8"/>
</dbReference>
<evidence type="ECO:0000256" key="1">
    <source>
        <dbReference type="ARBA" id="ARBA00006139"/>
    </source>
</evidence>
<comment type="subcellular location">
    <subcellularLocation>
        <location evidence="9">Cell membrane</location>
        <topology evidence="9">Multi-pass membrane protein</topology>
    </subcellularLocation>
</comment>
<dbReference type="PANTHER" id="PTHR33695">
    <property type="entry name" value="LIPOPROTEIN SIGNAL PEPTIDASE"/>
    <property type="match status" value="1"/>
</dbReference>
<evidence type="ECO:0000256" key="10">
    <source>
        <dbReference type="RuleBase" id="RU004181"/>
    </source>
</evidence>
<evidence type="ECO:0000256" key="8">
    <source>
        <dbReference type="ARBA" id="ARBA00023136"/>
    </source>
</evidence>
<dbReference type="PRINTS" id="PR00781">
    <property type="entry name" value="LIPOSIGPTASE"/>
</dbReference>
<feature type="active site" evidence="9">
    <location>
        <position position="132"/>
    </location>
</feature>
<feature type="active site" evidence="9">
    <location>
        <position position="114"/>
    </location>
</feature>
<protein>
    <recommendedName>
        <fullName evidence="9">Lipoprotein signal peptidase</fullName>
        <ecNumber evidence="9">3.4.23.36</ecNumber>
    </recommendedName>
    <alternativeName>
        <fullName evidence="9">Prolipoprotein signal peptidase</fullName>
    </alternativeName>
    <alternativeName>
        <fullName evidence="9">Signal peptidase II</fullName>
        <shortName evidence="9">SPase II</shortName>
    </alternativeName>
</protein>
<dbReference type="GO" id="GO:0006508">
    <property type="term" value="P:proteolysis"/>
    <property type="evidence" value="ECO:0007669"/>
    <property type="project" value="UniProtKB-KW"/>
</dbReference>
<dbReference type="EMBL" id="LN827929">
    <property type="protein sequence ID" value="CEZ19225.1"/>
    <property type="molecule type" value="Genomic_DNA"/>
</dbReference>
<proteinExistence type="inferred from homology"/>
<evidence type="ECO:0000256" key="4">
    <source>
        <dbReference type="ARBA" id="ARBA00022692"/>
    </source>
</evidence>
<dbReference type="STRING" id="1581557.BN1208_0331"/>
<evidence type="ECO:0000256" key="3">
    <source>
        <dbReference type="ARBA" id="ARBA00022670"/>
    </source>
</evidence>
<dbReference type="OrthoDB" id="9810259at2"/>
<dbReference type="GO" id="GO:0005886">
    <property type="term" value="C:plasma membrane"/>
    <property type="evidence" value="ECO:0007669"/>
    <property type="project" value="UniProtKB-SubCell"/>
</dbReference>
<dbReference type="EC" id="3.4.23.36" evidence="9"/>
<evidence type="ECO:0000313" key="12">
    <source>
        <dbReference type="Proteomes" id="UP000064007"/>
    </source>
</evidence>
<evidence type="ECO:0000256" key="6">
    <source>
        <dbReference type="ARBA" id="ARBA00022801"/>
    </source>
</evidence>
<dbReference type="AlphaFoldDB" id="A0A0D6EU04"/>
<dbReference type="HAMAP" id="MF_00161">
    <property type="entry name" value="LspA"/>
    <property type="match status" value="1"/>
</dbReference>
<keyword evidence="6 9" id="KW-0378">Hydrolase</keyword>
<name>A0A0D6EU04_9PROT</name>
<dbReference type="PANTHER" id="PTHR33695:SF1">
    <property type="entry name" value="LIPOPROTEIN SIGNAL PEPTIDASE"/>
    <property type="match status" value="1"/>
</dbReference>
<keyword evidence="12" id="KW-1185">Reference proteome</keyword>
<dbReference type="Proteomes" id="UP000064007">
    <property type="component" value="Chromosome 1"/>
</dbReference>
<reference evidence="12" key="1">
    <citation type="submission" date="2014-12" db="EMBL/GenBank/DDBJ databases">
        <authorList>
            <person name="Salcher M.M."/>
        </authorList>
    </citation>
    <scope>NUCLEOTIDE SEQUENCE [LARGE SCALE GENOMIC DNA]</scope>
    <source>
        <strain evidence="12">MMS-10A-171</strain>
    </source>
</reference>
<gene>
    <name evidence="9 11" type="primary">lspA</name>
    <name evidence="11" type="ORF">BN1208_0331</name>
</gene>
<comment type="catalytic activity">
    <reaction evidence="9">
        <text>Release of signal peptides from bacterial membrane prolipoproteins. Hydrolyzes -Xaa-Yaa-Zaa-|-(S,diacylglyceryl)Cys-, in which Xaa is hydrophobic (preferably Leu), and Yaa (Ala or Ser) and Zaa (Gly or Ala) have small, neutral side chains.</text>
        <dbReference type="EC" id="3.4.23.36"/>
    </reaction>
</comment>
<accession>A0A0D6EU04</accession>
<comment type="similarity">
    <text evidence="1 9 10">Belongs to the peptidase A8 family.</text>
</comment>
<dbReference type="NCBIfam" id="TIGR00077">
    <property type="entry name" value="lspA"/>
    <property type="match status" value="1"/>
</dbReference>
<feature type="transmembrane region" description="Helical" evidence="9">
    <location>
        <begin position="123"/>
        <end position="144"/>
    </location>
</feature>
<comment type="pathway">
    <text evidence="9">Protein modification; lipoprotein biosynthesis (signal peptide cleavage).</text>
</comment>
<dbReference type="GO" id="GO:0004190">
    <property type="term" value="F:aspartic-type endopeptidase activity"/>
    <property type="evidence" value="ECO:0007669"/>
    <property type="project" value="UniProtKB-UniRule"/>
</dbReference>
<sequence>MRKYLSIALAIVILDLISKQWIFNHLDLGSALVLNSFLNIVHFQNTGAAFSFLSEASGWQRYFFIGISLAAIFIITRLIHQRLKQPLLCLALSFILGGAMGNLCDRSYYGFVIDFIYVHYDAFYWPAFNVADSFISTGVGLILYDAFKNKKPLLS</sequence>
<dbReference type="UniPathway" id="UPA00665"/>
<keyword evidence="2 9" id="KW-1003">Cell membrane</keyword>
<evidence type="ECO:0000256" key="2">
    <source>
        <dbReference type="ARBA" id="ARBA00022475"/>
    </source>
</evidence>
<dbReference type="Pfam" id="PF01252">
    <property type="entry name" value="Peptidase_A8"/>
    <property type="match status" value="1"/>
</dbReference>
<keyword evidence="4 9" id="KW-0812">Transmembrane</keyword>
<organism evidence="11 12">
    <name type="scientific">Candidatus Methylopumilus planktonicus</name>
    <dbReference type="NCBI Taxonomy" id="1581557"/>
    <lineage>
        <taxon>Bacteria</taxon>
        <taxon>Pseudomonadati</taxon>
        <taxon>Pseudomonadota</taxon>
        <taxon>Betaproteobacteria</taxon>
        <taxon>Nitrosomonadales</taxon>
        <taxon>Methylophilaceae</taxon>
        <taxon>Candidatus Methylopumilus</taxon>
    </lineage>
</organism>
<dbReference type="RefSeq" id="WP_046487236.1">
    <property type="nucleotide sequence ID" value="NZ_LN827929.1"/>
</dbReference>
<comment type="caution">
    <text evidence="9">Lacks conserved residue(s) required for the propagation of feature annotation.</text>
</comment>
<keyword evidence="7 9" id="KW-1133">Transmembrane helix</keyword>
<dbReference type="HOGENOM" id="CLU_083252_4_0_4"/>
<evidence type="ECO:0000256" key="5">
    <source>
        <dbReference type="ARBA" id="ARBA00022750"/>
    </source>
</evidence>